<dbReference type="Proteomes" id="UP000434172">
    <property type="component" value="Unassembled WGS sequence"/>
</dbReference>
<dbReference type="AlphaFoldDB" id="A0A8H3W9F7"/>
<keyword evidence="1" id="KW-1133">Transmembrane helix</keyword>
<keyword evidence="3" id="KW-1185">Reference proteome</keyword>
<feature type="non-terminal residue" evidence="2">
    <location>
        <position position="1"/>
    </location>
</feature>
<evidence type="ECO:0000256" key="1">
    <source>
        <dbReference type="SAM" id="Phobius"/>
    </source>
</evidence>
<evidence type="ECO:0000313" key="2">
    <source>
        <dbReference type="EMBL" id="KAF0322604.1"/>
    </source>
</evidence>
<reference evidence="2 3" key="1">
    <citation type="submission" date="2019-12" db="EMBL/GenBank/DDBJ databases">
        <title>A genome sequence resource for the geographically widespread anthracnose pathogen Colletotrichum asianum.</title>
        <authorList>
            <person name="Meng Y."/>
        </authorList>
    </citation>
    <scope>NUCLEOTIDE SEQUENCE [LARGE SCALE GENOMIC DNA]</scope>
    <source>
        <strain evidence="2 3">ICMP 18580</strain>
    </source>
</reference>
<gene>
    <name evidence="2" type="ORF">GQ607_010267</name>
</gene>
<keyword evidence="1" id="KW-0812">Transmembrane</keyword>
<proteinExistence type="predicted"/>
<feature type="transmembrane region" description="Helical" evidence="1">
    <location>
        <begin position="146"/>
        <end position="167"/>
    </location>
</feature>
<accession>A0A8H3W9F7</accession>
<organism evidence="2 3">
    <name type="scientific">Colletotrichum asianum</name>
    <dbReference type="NCBI Taxonomy" id="702518"/>
    <lineage>
        <taxon>Eukaryota</taxon>
        <taxon>Fungi</taxon>
        <taxon>Dikarya</taxon>
        <taxon>Ascomycota</taxon>
        <taxon>Pezizomycotina</taxon>
        <taxon>Sordariomycetes</taxon>
        <taxon>Hypocreomycetidae</taxon>
        <taxon>Glomerellales</taxon>
        <taxon>Glomerellaceae</taxon>
        <taxon>Colletotrichum</taxon>
        <taxon>Colletotrichum gloeosporioides species complex</taxon>
    </lineage>
</organism>
<comment type="caution">
    <text evidence="2">The sequence shown here is derived from an EMBL/GenBank/DDBJ whole genome shotgun (WGS) entry which is preliminary data.</text>
</comment>
<protein>
    <submittedName>
        <fullName evidence="2">Uncharacterized protein</fullName>
    </submittedName>
</protein>
<dbReference type="EMBL" id="WOWK01000060">
    <property type="protein sequence ID" value="KAF0322604.1"/>
    <property type="molecule type" value="Genomic_DNA"/>
</dbReference>
<name>A0A8H3W9F7_9PEZI</name>
<evidence type="ECO:0000313" key="3">
    <source>
        <dbReference type="Proteomes" id="UP000434172"/>
    </source>
</evidence>
<sequence length="189" mass="19728">RSAVQSTYLSYLSAWCTAGRTGPAEAQAQAQAQAYQVCKWCNGSTYYDTYVRCLDGSSKVPRHVVVPASELPVGVLCPIVPAFSPSCGPSARSVVSPAKWVPPALVYTSLTRQPARDPSPPPLGPPKETAAEITSLRQVIQYAARVSAGGNVSLTLVLLFVLLFVSVSGTGEHGVPSPSSSLAGTLAQP</sequence>
<keyword evidence="1" id="KW-0472">Membrane</keyword>